<feature type="domain" description="Glycine radical" evidence="4">
    <location>
        <begin position="715"/>
        <end position="833"/>
    </location>
</feature>
<proteinExistence type="predicted"/>
<reference evidence="6 7" key="1">
    <citation type="journal article" date="2017" name="ISME J.">
        <title>Energy and carbon metabolisms in a deep terrestrial subsurface fluid microbial community.</title>
        <authorList>
            <person name="Momper L."/>
            <person name="Jungbluth S.P."/>
            <person name="Lee M.D."/>
            <person name="Amend J.P."/>
        </authorList>
    </citation>
    <scope>NUCLEOTIDE SEQUENCE [LARGE SCALE GENOMIC DNA]</scope>
    <source>
        <strain evidence="6">SURF_5</strain>
    </source>
</reference>
<dbReference type="InterPro" id="IPR004184">
    <property type="entry name" value="PFL_dom"/>
</dbReference>
<dbReference type="SUPFAM" id="SSF51998">
    <property type="entry name" value="PFL-like glycyl radical enzymes"/>
    <property type="match status" value="1"/>
</dbReference>
<evidence type="ECO:0000256" key="1">
    <source>
        <dbReference type="ARBA" id="ARBA00022818"/>
    </source>
</evidence>
<dbReference type="PROSITE" id="PS51149">
    <property type="entry name" value="GLY_RADICAL_2"/>
    <property type="match status" value="1"/>
</dbReference>
<gene>
    <name evidence="6" type="ORF">C4520_11165</name>
</gene>
<protein>
    <recommendedName>
        <fullName evidence="8">Formate C-acetyltransferase/glycerol dehydratase family glycyl radical enzyme</fullName>
    </recommendedName>
</protein>
<evidence type="ECO:0008006" key="8">
    <source>
        <dbReference type="Google" id="ProtNLM"/>
    </source>
</evidence>
<dbReference type="PANTHER" id="PTHR43641">
    <property type="entry name" value="FORMATE ACETYLTRANSFERASE 3-RELATED"/>
    <property type="match status" value="1"/>
</dbReference>
<evidence type="ECO:0000259" key="5">
    <source>
        <dbReference type="PROSITE" id="PS51554"/>
    </source>
</evidence>
<sequence>MTSTISTRKKSDESRVGETRFIRALAESGGNGNTSHIKYIASESGPSTEINRRRREAFFNTQFSICIERARYYTQSFRETEGEPQILRLAKAFRHYLENVTVVLNENDLFAGYAGGKMLCSEVFPELCSSYLDEDAWQEASNFNINPVSISDDEIAELKEIAPYWRGKALQDYYNHMKPHNDDLVHQRGLIFAYNMLAGIGHVIVDIDRGIKYGLGSIRDEAVRNVQRLQHSPEDALTPKKISFYKAVSIAIEGLIAHAQRCARYAENLAAKEEDGRRRAELLRIRDACLHVPERQARNFFEAIQCSLLMLVANQMESCEISICPGRMDQILYPIYRKGLEDRSLSRTGAVELLENFLIRIGQSSWLYSGRQQGSLFYPRRGNLVTITLSGKDVNGRDTTNELTYLIMHAHANTGLGHPSLAVRLHKNSPPELLEACARLIGRGKGQPGIMNDEVMIPALMRLGFEEMDAHEYADIGCIEMGSAGTSIGPSSIGFVNLAKCLELALHNGRCPIFGDQVGPQTGKAADFETYDQLLSAYARQVRFAVTQFNQSISAIEMGHSLLRPLPFLSSITDDGMRSGLDLTDGGSKYYFAGIEGIGVADVADSLAAVKKLVFDERKLTMTELVEALKNNFASGERLRQMLLNAAPKFGNDDDSVDEIARESCSVFLKEVKNHRDYWGSVYNPGIWSIELAMILGSAVGALPSGRYAFESLTEGVAPSRGCDRRGPTATVKSVAKLDHHLMENGSIFNMKFNPDTFKDENIGKFIDIMKTYLALGGFQMQFTVVNKQTLLDAREHPEKYRDLVVRVAGYSAYFVEQSPRVQEHIIERTEHC</sequence>
<dbReference type="Proteomes" id="UP000265882">
    <property type="component" value="Unassembled WGS sequence"/>
</dbReference>
<dbReference type="InterPro" id="IPR051215">
    <property type="entry name" value="GRE"/>
</dbReference>
<dbReference type="PROSITE" id="PS00850">
    <property type="entry name" value="GLY_RADICAL_1"/>
    <property type="match status" value="1"/>
</dbReference>
<organism evidence="6 7">
    <name type="scientific">Abyssobacteria bacterium (strain SURF_5)</name>
    <dbReference type="NCBI Taxonomy" id="2093360"/>
    <lineage>
        <taxon>Bacteria</taxon>
        <taxon>Pseudomonadati</taxon>
        <taxon>Candidatus Hydrogenedentota</taxon>
        <taxon>Candidatus Abyssobacteria</taxon>
    </lineage>
</organism>
<dbReference type="Pfam" id="PF01228">
    <property type="entry name" value="Gly_radical"/>
    <property type="match status" value="1"/>
</dbReference>
<evidence type="ECO:0000259" key="4">
    <source>
        <dbReference type="PROSITE" id="PS51149"/>
    </source>
</evidence>
<keyword evidence="2" id="KW-0456">Lyase</keyword>
<dbReference type="GO" id="GO:0016829">
    <property type="term" value="F:lyase activity"/>
    <property type="evidence" value="ECO:0007669"/>
    <property type="project" value="UniProtKB-KW"/>
</dbReference>
<keyword evidence="1 3" id="KW-0556">Organic radical</keyword>
<dbReference type="Gene3D" id="3.20.70.20">
    <property type="match status" value="1"/>
</dbReference>
<comment type="caution">
    <text evidence="6">The sequence shown here is derived from an EMBL/GenBank/DDBJ whole genome shotgun (WGS) entry which is preliminary data.</text>
</comment>
<name>A0A3A4NIY0_ABYX5</name>
<accession>A0A3A4NIY0</accession>
<evidence type="ECO:0000256" key="2">
    <source>
        <dbReference type="ARBA" id="ARBA00023239"/>
    </source>
</evidence>
<evidence type="ECO:0000256" key="3">
    <source>
        <dbReference type="PROSITE-ProRule" id="PRU00493"/>
    </source>
</evidence>
<dbReference type="InterPro" id="IPR019777">
    <property type="entry name" value="Form_AcTrfase_GR_CS"/>
</dbReference>
<dbReference type="AlphaFoldDB" id="A0A3A4NIY0"/>
<dbReference type="PANTHER" id="PTHR43641:SF2">
    <property type="entry name" value="DEHYDRATASE YBIW-RELATED"/>
    <property type="match status" value="1"/>
</dbReference>
<feature type="modified residue" description="Glycine radical" evidence="3">
    <location>
        <position position="810"/>
    </location>
</feature>
<dbReference type="InterPro" id="IPR001150">
    <property type="entry name" value="Gly_radical"/>
</dbReference>
<feature type="domain" description="PFL" evidence="5">
    <location>
        <begin position="49"/>
        <end position="708"/>
    </location>
</feature>
<dbReference type="GO" id="GO:0005829">
    <property type="term" value="C:cytosol"/>
    <property type="evidence" value="ECO:0007669"/>
    <property type="project" value="TreeGrafter"/>
</dbReference>
<dbReference type="Pfam" id="PF02901">
    <property type="entry name" value="PFL-like"/>
    <property type="match status" value="1"/>
</dbReference>
<dbReference type="EMBL" id="QZKU01000075">
    <property type="protein sequence ID" value="RJP20708.1"/>
    <property type="molecule type" value="Genomic_DNA"/>
</dbReference>
<evidence type="ECO:0000313" key="7">
    <source>
        <dbReference type="Proteomes" id="UP000265882"/>
    </source>
</evidence>
<evidence type="ECO:0000313" key="6">
    <source>
        <dbReference type="EMBL" id="RJP20708.1"/>
    </source>
</evidence>
<dbReference type="PROSITE" id="PS51554">
    <property type="entry name" value="PFL"/>
    <property type="match status" value="1"/>
</dbReference>